<dbReference type="Gene3D" id="1.25.40.10">
    <property type="entry name" value="Tetratricopeptide repeat domain"/>
    <property type="match status" value="1"/>
</dbReference>
<dbReference type="SUPFAM" id="SSF48452">
    <property type="entry name" value="TPR-like"/>
    <property type="match status" value="1"/>
</dbReference>
<organism evidence="2 3">
    <name type="scientific">Tessaracoccus defluvii</name>
    <dbReference type="NCBI Taxonomy" id="1285901"/>
    <lineage>
        <taxon>Bacteria</taxon>
        <taxon>Bacillati</taxon>
        <taxon>Actinomycetota</taxon>
        <taxon>Actinomycetes</taxon>
        <taxon>Propionibacteriales</taxon>
        <taxon>Propionibacteriaceae</taxon>
        <taxon>Tessaracoccus</taxon>
    </lineage>
</organism>
<evidence type="ECO:0000313" key="2">
    <source>
        <dbReference type="EMBL" id="QNP56424.1"/>
    </source>
</evidence>
<dbReference type="InterPro" id="IPR011990">
    <property type="entry name" value="TPR-like_helical_dom_sf"/>
</dbReference>
<dbReference type="AlphaFoldDB" id="A0A7H0H7A8"/>
<evidence type="ECO:0000313" key="3">
    <source>
        <dbReference type="Proteomes" id="UP000516117"/>
    </source>
</evidence>
<dbReference type="EMBL" id="CP060789">
    <property type="protein sequence ID" value="QNP56424.1"/>
    <property type="molecule type" value="Genomic_DNA"/>
</dbReference>
<dbReference type="InterPro" id="IPR019734">
    <property type="entry name" value="TPR_rpt"/>
</dbReference>
<sequence length="113" mass="12826">MTTLLTYNLAVQAFDERDYRTAVERFSELLEAEPGNHNVREYLARAHYHRAALKPAEEHARAVLAEDPTNEYMTLLLIRSLERQSRGAEAAGLRRVLAALTGDQEHLRSHSLA</sequence>
<dbReference type="KEGG" id="tdf:H9L22_02970"/>
<reference evidence="2 3" key="1">
    <citation type="submission" date="2020-08" db="EMBL/GenBank/DDBJ databases">
        <title>Genome sequence of Tessaracoccus defluvii JCM 17540T.</title>
        <authorList>
            <person name="Hyun D.-W."/>
            <person name="Bae J.-W."/>
        </authorList>
    </citation>
    <scope>NUCLEOTIDE SEQUENCE [LARGE SCALE GENOMIC DNA]</scope>
    <source>
        <strain evidence="2 3">JCM 17540</strain>
    </source>
</reference>
<keyword evidence="1" id="KW-0802">TPR repeat</keyword>
<dbReference type="Pfam" id="PF14559">
    <property type="entry name" value="TPR_19"/>
    <property type="match status" value="1"/>
</dbReference>
<proteinExistence type="predicted"/>
<name>A0A7H0H7A8_9ACTN</name>
<feature type="repeat" description="TPR" evidence="1">
    <location>
        <begin position="3"/>
        <end position="36"/>
    </location>
</feature>
<dbReference type="RefSeq" id="WP_187721533.1">
    <property type="nucleotide sequence ID" value="NZ_BAABBL010000001.1"/>
</dbReference>
<dbReference type="PROSITE" id="PS50005">
    <property type="entry name" value="TPR"/>
    <property type="match status" value="1"/>
</dbReference>
<keyword evidence="3" id="KW-1185">Reference proteome</keyword>
<gene>
    <name evidence="2" type="ORF">H9L22_02970</name>
</gene>
<evidence type="ECO:0000256" key="1">
    <source>
        <dbReference type="PROSITE-ProRule" id="PRU00339"/>
    </source>
</evidence>
<protein>
    <submittedName>
        <fullName evidence="2">Tetratricopeptide repeat protein</fullName>
    </submittedName>
</protein>
<dbReference type="Proteomes" id="UP000516117">
    <property type="component" value="Chromosome"/>
</dbReference>
<accession>A0A7H0H7A8</accession>